<evidence type="ECO:0000256" key="2">
    <source>
        <dbReference type="PROSITE-ProRule" id="PRU00339"/>
    </source>
</evidence>
<keyword evidence="1" id="KW-0574">Periplasm</keyword>
<comment type="similarity">
    <text evidence="1">Belongs to the CpoB family.</text>
</comment>
<dbReference type="Gene3D" id="1.25.40.10">
    <property type="entry name" value="Tetratricopeptide repeat domain"/>
    <property type="match status" value="1"/>
</dbReference>
<dbReference type="InterPro" id="IPR034706">
    <property type="entry name" value="CpoB"/>
</dbReference>
<dbReference type="GO" id="GO:0070206">
    <property type="term" value="P:protein trimerization"/>
    <property type="evidence" value="ECO:0007669"/>
    <property type="project" value="InterPro"/>
</dbReference>
<dbReference type="GO" id="GO:0043093">
    <property type="term" value="P:FtsZ-dependent cytokinesis"/>
    <property type="evidence" value="ECO:0007669"/>
    <property type="project" value="UniProtKB-UniRule"/>
</dbReference>
<evidence type="ECO:0000313" key="6">
    <source>
        <dbReference type="Proteomes" id="UP000596063"/>
    </source>
</evidence>
<evidence type="ECO:0000256" key="3">
    <source>
        <dbReference type="SAM" id="MobiDB-lite"/>
    </source>
</evidence>
<feature type="chain" id="PRO_5033182779" description="Cell division coordinator CpoB" evidence="1">
    <location>
        <begin position="25"/>
        <end position="288"/>
    </location>
</feature>
<evidence type="ECO:0000256" key="1">
    <source>
        <dbReference type="HAMAP-Rule" id="MF_02066"/>
    </source>
</evidence>
<dbReference type="SMART" id="SM00028">
    <property type="entry name" value="TPR"/>
    <property type="match status" value="2"/>
</dbReference>
<keyword evidence="6" id="KW-1185">Reference proteome</keyword>
<feature type="compositionally biased region" description="Low complexity" evidence="3">
    <location>
        <begin position="94"/>
        <end position="145"/>
    </location>
</feature>
<protein>
    <recommendedName>
        <fullName evidence="1">Cell division coordinator CpoB</fullName>
    </recommendedName>
</protein>
<dbReference type="Proteomes" id="UP000596063">
    <property type="component" value="Chromosome"/>
</dbReference>
<keyword evidence="1" id="KW-0732">Signal</keyword>
<proteinExistence type="inferred from homology"/>
<reference evidence="5 6" key="1">
    <citation type="submission" date="2020-12" db="EMBL/GenBank/DDBJ databases">
        <authorList>
            <person name="Shan Y."/>
        </authorList>
    </citation>
    <scope>NUCLEOTIDE SEQUENCE [LARGE SCALE GENOMIC DNA]</scope>
    <source>
        <strain evidence="6">csc3.9</strain>
    </source>
</reference>
<comment type="function">
    <text evidence="1">Mediates coordination of peptidoglycan synthesis and outer membrane constriction during cell division.</text>
</comment>
<dbReference type="EMBL" id="CP066167">
    <property type="protein sequence ID" value="QQD17569.1"/>
    <property type="molecule type" value="Genomic_DNA"/>
</dbReference>
<accession>A0A7T4QZL2</accession>
<evidence type="ECO:0000259" key="4">
    <source>
        <dbReference type="Pfam" id="PF16331"/>
    </source>
</evidence>
<dbReference type="InterPro" id="IPR011990">
    <property type="entry name" value="TPR-like_helical_dom_sf"/>
</dbReference>
<dbReference type="NCBIfam" id="TIGR02795">
    <property type="entry name" value="tol_pal_ybgF"/>
    <property type="match status" value="1"/>
</dbReference>
<feature type="repeat" description="TPR" evidence="2">
    <location>
        <begin position="164"/>
        <end position="197"/>
    </location>
</feature>
<dbReference type="Gene3D" id="1.20.5.110">
    <property type="match status" value="1"/>
</dbReference>
<feature type="signal peptide" evidence="1">
    <location>
        <begin position="1"/>
        <end position="24"/>
    </location>
</feature>
<dbReference type="InterPro" id="IPR019734">
    <property type="entry name" value="TPR_rpt"/>
</dbReference>
<dbReference type="Pfam" id="PF16331">
    <property type="entry name" value="TolA_bind_tri"/>
    <property type="match status" value="1"/>
</dbReference>
<keyword evidence="2" id="KW-0802">TPR repeat</keyword>
<dbReference type="PROSITE" id="PS50005">
    <property type="entry name" value="TPR"/>
    <property type="match status" value="1"/>
</dbReference>
<feature type="region of interest" description="Disordered" evidence="3">
    <location>
        <begin position="93"/>
        <end position="162"/>
    </location>
</feature>
<evidence type="ECO:0000313" key="5">
    <source>
        <dbReference type="EMBL" id="QQD17569.1"/>
    </source>
</evidence>
<feature type="domain" description="YbgF trimerisation" evidence="4">
    <location>
        <begin position="41"/>
        <end position="99"/>
    </location>
</feature>
<dbReference type="InterPro" id="IPR014162">
    <property type="entry name" value="CpoB_C"/>
</dbReference>
<feature type="coiled-coil region" evidence="1">
    <location>
        <begin position="44"/>
        <end position="71"/>
    </location>
</feature>
<keyword evidence="1" id="KW-0132">Cell division</keyword>
<sequence length="288" mass="31080" precursor="true">MQLKKTAIPMILAGVFAGPVGAQAPIEDINDPGRRAEGSNASMQAELYRQLQQLRQEVMSLRGTVEQQGHQLRQLKQQSLDRYLDVDRRLSAMSGTAPSSPLGSSSDDPAAMASAEGETATADSAVAASPSAGVSPAASASPADASESDDASGSEAAATLTGNPSQDYAQAYALVKARDYDQAIEAFKSYIQRYPDDRYTPNAWYWLGELYAVGERNLEASAQAFQKLLTDYPNNGKVPAAMYKLGTVYFLQGEKQKAQQMLTNVLDRYGNTGNSAVKKSREFLRDNF</sequence>
<keyword evidence="1" id="KW-0175">Coiled coil</keyword>
<dbReference type="AlphaFoldDB" id="A0A7T4QZL2"/>
<dbReference type="InterPro" id="IPR032519">
    <property type="entry name" value="YbgF_tri"/>
</dbReference>
<dbReference type="HAMAP" id="MF_02066">
    <property type="entry name" value="CpoB"/>
    <property type="match status" value="1"/>
</dbReference>
<dbReference type="RefSeq" id="WP_198569068.1">
    <property type="nucleotide sequence ID" value="NZ_CP066167.1"/>
</dbReference>
<dbReference type="Pfam" id="PF13432">
    <property type="entry name" value="TPR_16"/>
    <property type="match status" value="1"/>
</dbReference>
<dbReference type="Pfam" id="PF13174">
    <property type="entry name" value="TPR_6"/>
    <property type="match status" value="1"/>
</dbReference>
<dbReference type="SUPFAM" id="SSF48452">
    <property type="entry name" value="TPR-like"/>
    <property type="match status" value="1"/>
</dbReference>
<dbReference type="GO" id="GO:0030288">
    <property type="term" value="C:outer membrane-bounded periplasmic space"/>
    <property type="evidence" value="ECO:0007669"/>
    <property type="project" value="UniProtKB-UniRule"/>
</dbReference>
<keyword evidence="1" id="KW-0131">Cell cycle</keyword>
<name>A0A7T4QZL2_9GAMM</name>
<gene>
    <name evidence="5" type="primary">ybgF</name>
    <name evidence="1" type="synonym">cpoB</name>
    <name evidence="5" type="ORF">I6N98_14605</name>
</gene>
<comment type="subcellular location">
    <subcellularLocation>
        <location evidence="1">Periplasm</location>
    </subcellularLocation>
</comment>
<organism evidence="5 6">
    <name type="scientific">Spongiibacter nanhainus</name>
    <dbReference type="NCBI Taxonomy" id="2794344"/>
    <lineage>
        <taxon>Bacteria</taxon>
        <taxon>Pseudomonadati</taxon>
        <taxon>Pseudomonadota</taxon>
        <taxon>Gammaproteobacteria</taxon>
        <taxon>Cellvibrionales</taxon>
        <taxon>Spongiibacteraceae</taxon>
        <taxon>Spongiibacter</taxon>
    </lineage>
</organism>
<dbReference type="KEGG" id="snan:I6N98_14605"/>